<dbReference type="Gene3D" id="1.10.3210.10">
    <property type="entry name" value="Hypothetical protein af1432"/>
    <property type="match status" value="1"/>
</dbReference>
<dbReference type="CDD" id="cd00077">
    <property type="entry name" value="HDc"/>
    <property type="match status" value="1"/>
</dbReference>
<accession>A0A2T7UVH7</accession>
<evidence type="ECO:0000313" key="2">
    <source>
        <dbReference type="EMBL" id="PVE48579.1"/>
    </source>
</evidence>
<sequence length="223" mass="24882">MTPDDVFLPRDLPLWHDARAYLDVRNNDEHTIVAYGLARALLAQIPEAEESVVLPAILLHDVGWKRIPEDLLLLAIGRYPSRKDLVREHELHSVEIAREVLQRHRPEGVDIEAVLAIIDGHDTVKEAKNLNDAVLKDADKGWRTTPHGMRTIAGWYGVPVSEVLMMLRERSNPLMLTPQGRALAEANTAAVAAEQAIRAYLGRGAEFPQFPQTEGAGQWATSR</sequence>
<dbReference type="RefSeq" id="WP_107750533.1">
    <property type="nucleotide sequence ID" value="NZ_QBKF01000002.1"/>
</dbReference>
<organism evidence="2 3">
    <name type="scientific">Pararhodobacter aggregans</name>
    <dbReference type="NCBI Taxonomy" id="404875"/>
    <lineage>
        <taxon>Bacteria</taxon>
        <taxon>Pseudomonadati</taxon>
        <taxon>Pseudomonadota</taxon>
        <taxon>Alphaproteobacteria</taxon>
        <taxon>Rhodobacterales</taxon>
        <taxon>Paracoccaceae</taxon>
        <taxon>Pararhodobacter</taxon>
    </lineage>
</organism>
<proteinExistence type="predicted"/>
<evidence type="ECO:0000313" key="3">
    <source>
        <dbReference type="Proteomes" id="UP000244810"/>
    </source>
</evidence>
<dbReference type="GO" id="GO:0016787">
    <property type="term" value="F:hydrolase activity"/>
    <property type="evidence" value="ECO:0007669"/>
    <property type="project" value="UniProtKB-KW"/>
</dbReference>
<dbReference type="Pfam" id="PF01966">
    <property type="entry name" value="HD"/>
    <property type="match status" value="1"/>
</dbReference>
<protein>
    <submittedName>
        <fullName evidence="2">Phosphohydrolase</fullName>
    </submittedName>
</protein>
<evidence type="ECO:0000259" key="1">
    <source>
        <dbReference type="Pfam" id="PF01966"/>
    </source>
</evidence>
<dbReference type="EMBL" id="QDDR01000002">
    <property type="protein sequence ID" value="PVE48579.1"/>
    <property type="molecule type" value="Genomic_DNA"/>
</dbReference>
<keyword evidence="3" id="KW-1185">Reference proteome</keyword>
<dbReference type="OrthoDB" id="942406at2"/>
<feature type="domain" description="HD" evidence="1">
    <location>
        <begin position="28"/>
        <end position="140"/>
    </location>
</feature>
<dbReference type="SUPFAM" id="SSF109604">
    <property type="entry name" value="HD-domain/PDEase-like"/>
    <property type="match status" value="1"/>
</dbReference>
<keyword evidence="2" id="KW-0378">Hydrolase</keyword>
<comment type="caution">
    <text evidence="2">The sequence shown here is derived from an EMBL/GenBank/DDBJ whole genome shotgun (WGS) entry which is preliminary data.</text>
</comment>
<dbReference type="Proteomes" id="UP000244810">
    <property type="component" value="Unassembled WGS sequence"/>
</dbReference>
<name>A0A2T7UVH7_9RHOB</name>
<dbReference type="InterPro" id="IPR006674">
    <property type="entry name" value="HD_domain"/>
</dbReference>
<dbReference type="InterPro" id="IPR003607">
    <property type="entry name" value="HD/PDEase_dom"/>
</dbReference>
<reference evidence="2 3" key="1">
    <citation type="journal article" date="2011" name="Syst. Appl. Microbiol.">
        <title>Defluviimonas denitrificans gen. nov., sp. nov., and Pararhodobacter aggregans gen. nov., sp. nov., non-phototrophic Rhodobacteraceae from the biofilter of a marine aquaculture.</title>
        <authorList>
            <person name="Foesel B.U."/>
            <person name="Drake H.L."/>
            <person name="Schramm A."/>
        </authorList>
    </citation>
    <scope>NUCLEOTIDE SEQUENCE [LARGE SCALE GENOMIC DNA]</scope>
    <source>
        <strain evidence="2 3">D1-19</strain>
    </source>
</reference>
<gene>
    <name evidence="2" type="ORF">DDE23_05870</name>
</gene>
<dbReference type="AlphaFoldDB" id="A0A2T7UVH7"/>